<proteinExistence type="inferred from homology"/>
<dbReference type="GO" id="GO:0005886">
    <property type="term" value="C:plasma membrane"/>
    <property type="evidence" value="ECO:0007669"/>
    <property type="project" value="TreeGrafter"/>
</dbReference>
<accession>A0AAU9V6D4</accession>
<sequence>MKILKSHYFNAETIMEEVHQKCEDLLLHCSFNSKKKNCNEMFNLIKTTEGHCCAFNYAALNDGNIDEISSDDDIEYYIDPSSNLKSTDIFVTSKSGRGSGLSVVFTVEPNDYPKWSMTPFNGAKILLSDPNDYPEITLSYKYVVMGQSLDIKVEPMIFQSDDAVRKISPKTRNCVFHDELSLQHTDRFSTETCKIECKMKNYVEKCGCVPYKYPKDITSRICDFEDLKCLNNLRAQTIEWDTECTPVCYIECQDKKYSITSDVMPLLADFYPRNVT</sequence>
<evidence type="ECO:0000313" key="14">
    <source>
        <dbReference type="Proteomes" id="UP001153954"/>
    </source>
</evidence>
<dbReference type="AlphaFoldDB" id="A0AAU9V6D4"/>
<evidence type="ECO:0000256" key="12">
    <source>
        <dbReference type="RuleBase" id="RU000679"/>
    </source>
</evidence>
<evidence type="ECO:0000256" key="11">
    <source>
        <dbReference type="ARBA" id="ARBA00023303"/>
    </source>
</evidence>
<protein>
    <recommendedName>
        <fullName evidence="15">Sodium channel protein Nach</fullName>
    </recommendedName>
</protein>
<keyword evidence="3 12" id="KW-0813">Transport</keyword>
<dbReference type="EMBL" id="CAKOGL010000030">
    <property type="protein sequence ID" value="CAH2106872.1"/>
    <property type="molecule type" value="Genomic_DNA"/>
</dbReference>
<evidence type="ECO:0000256" key="6">
    <source>
        <dbReference type="ARBA" id="ARBA00022989"/>
    </source>
</evidence>
<dbReference type="GO" id="GO:0015280">
    <property type="term" value="F:ligand-gated sodium channel activity"/>
    <property type="evidence" value="ECO:0007669"/>
    <property type="project" value="TreeGrafter"/>
</dbReference>
<reference evidence="13" key="1">
    <citation type="submission" date="2022-03" db="EMBL/GenBank/DDBJ databases">
        <authorList>
            <person name="Tunstrom K."/>
        </authorList>
    </citation>
    <scope>NUCLEOTIDE SEQUENCE</scope>
</reference>
<organism evidence="13 14">
    <name type="scientific">Euphydryas editha</name>
    <name type="common">Edith's checkerspot</name>
    <dbReference type="NCBI Taxonomy" id="104508"/>
    <lineage>
        <taxon>Eukaryota</taxon>
        <taxon>Metazoa</taxon>
        <taxon>Ecdysozoa</taxon>
        <taxon>Arthropoda</taxon>
        <taxon>Hexapoda</taxon>
        <taxon>Insecta</taxon>
        <taxon>Pterygota</taxon>
        <taxon>Neoptera</taxon>
        <taxon>Endopterygota</taxon>
        <taxon>Lepidoptera</taxon>
        <taxon>Glossata</taxon>
        <taxon>Ditrysia</taxon>
        <taxon>Papilionoidea</taxon>
        <taxon>Nymphalidae</taxon>
        <taxon>Nymphalinae</taxon>
        <taxon>Euphydryas</taxon>
    </lineage>
</organism>
<keyword evidence="14" id="KW-1185">Reference proteome</keyword>
<keyword evidence="7" id="KW-0915">Sodium</keyword>
<dbReference type="InterPro" id="IPR001873">
    <property type="entry name" value="ENaC"/>
</dbReference>
<dbReference type="Pfam" id="PF00858">
    <property type="entry name" value="ASC"/>
    <property type="match status" value="1"/>
</dbReference>
<comment type="subcellular location">
    <subcellularLocation>
        <location evidence="1">Membrane</location>
        <topology evidence="1">Multi-pass membrane protein</topology>
    </subcellularLocation>
</comment>
<keyword evidence="4 12" id="KW-0894">Sodium channel</keyword>
<evidence type="ECO:0000256" key="3">
    <source>
        <dbReference type="ARBA" id="ARBA00022448"/>
    </source>
</evidence>
<evidence type="ECO:0000313" key="13">
    <source>
        <dbReference type="EMBL" id="CAH2106872.1"/>
    </source>
</evidence>
<evidence type="ECO:0000256" key="5">
    <source>
        <dbReference type="ARBA" id="ARBA00022692"/>
    </source>
</evidence>
<name>A0AAU9V6D4_EUPED</name>
<keyword evidence="8 12" id="KW-0406">Ion transport</keyword>
<evidence type="ECO:0008006" key="15">
    <source>
        <dbReference type="Google" id="ProtNLM"/>
    </source>
</evidence>
<comment type="similarity">
    <text evidence="2 12">Belongs to the amiloride-sensitive sodium channel (TC 1.A.6) family.</text>
</comment>
<dbReference type="Proteomes" id="UP001153954">
    <property type="component" value="Unassembled WGS sequence"/>
</dbReference>
<evidence type="ECO:0000256" key="7">
    <source>
        <dbReference type="ARBA" id="ARBA00023053"/>
    </source>
</evidence>
<keyword evidence="5 12" id="KW-0812">Transmembrane</keyword>
<evidence type="ECO:0000256" key="10">
    <source>
        <dbReference type="ARBA" id="ARBA00023201"/>
    </source>
</evidence>
<keyword evidence="11 12" id="KW-0407">Ion channel</keyword>
<evidence type="ECO:0000256" key="9">
    <source>
        <dbReference type="ARBA" id="ARBA00023136"/>
    </source>
</evidence>
<evidence type="ECO:0000256" key="2">
    <source>
        <dbReference type="ARBA" id="ARBA00007193"/>
    </source>
</evidence>
<dbReference type="PANTHER" id="PTHR11690">
    <property type="entry name" value="AMILORIDE-SENSITIVE SODIUM CHANNEL-RELATED"/>
    <property type="match status" value="1"/>
</dbReference>
<evidence type="ECO:0000256" key="8">
    <source>
        <dbReference type="ARBA" id="ARBA00023065"/>
    </source>
</evidence>
<evidence type="ECO:0000256" key="4">
    <source>
        <dbReference type="ARBA" id="ARBA00022461"/>
    </source>
</evidence>
<dbReference type="Gene3D" id="2.60.470.10">
    <property type="entry name" value="Acid-sensing ion channels like domains"/>
    <property type="match status" value="1"/>
</dbReference>
<keyword evidence="9" id="KW-0472">Membrane</keyword>
<dbReference type="PANTHER" id="PTHR11690:SF237">
    <property type="entry name" value="PICKPOCKET 16-RELATED"/>
    <property type="match status" value="1"/>
</dbReference>
<keyword evidence="6" id="KW-1133">Transmembrane helix</keyword>
<evidence type="ECO:0000256" key="1">
    <source>
        <dbReference type="ARBA" id="ARBA00004141"/>
    </source>
</evidence>
<keyword evidence="10 12" id="KW-0739">Sodium transport</keyword>
<gene>
    <name evidence="13" type="ORF">EEDITHA_LOCUS20953</name>
</gene>
<comment type="caution">
    <text evidence="13">The sequence shown here is derived from an EMBL/GenBank/DDBJ whole genome shotgun (WGS) entry which is preliminary data.</text>
</comment>